<dbReference type="PANTHER" id="PTHR43037">
    <property type="entry name" value="UNNAMED PRODUCT-RELATED"/>
    <property type="match status" value="1"/>
</dbReference>
<dbReference type="Proteomes" id="UP000777784">
    <property type="component" value="Unassembled WGS sequence"/>
</dbReference>
<dbReference type="SUPFAM" id="SSF53474">
    <property type="entry name" value="alpha/beta-Hydrolases"/>
    <property type="match status" value="1"/>
</dbReference>
<dbReference type="InterPro" id="IPR050955">
    <property type="entry name" value="Plant_Biomass_Hydrol_Est"/>
</dbReference>
<reference evidence="3" key="1">
    <citation type="submission" date="2021-05" db="EMBL/GenBank/DDBJ databases">
        <title>Energy efficiency and biological interactions define the core microbiome of deep oligotrophic groundwater.</title>
        <authorList>
            <person name="Mehrshad M."/>
            <person name="Lopez-Fernandez M."/>
            <person name="Bell E."/>
            <person name="Bernier-Latmani R."/>
            <person name="Bertilsson S."/>
            <person name="Dopson M."/>
        </authorList>
    </citation>
    <scope>NUCLEOTIDE SEQUENCE</scope>
    <source>
        <strain evidence="3">Modern_marine.mb.64</strain>
    </source>
</reference>
<keyword evidence="1" id="KW-0732">Signal</keyword>
<evidence type="ECO:0000313" key="4">
    <source>
        <dbReference type="Proteomes" id="UP000777784"/>
    </source>
</evidence>
<accession>A0A948RW73</accession>
<dbReference type="GO" id="GO:0008236">
    <property type="term" value="F:serine-type peptidase activity"/>
    <property type="evidence" value="ECO:0007669"/>
    <property type="project" value="InterPro"/>
</dbReference>
<comment type="caution">
    <text evidence="3">The sequence shown here is derived from an EMBL/GenBank/DDBJ whole genome shotgun (WGS) entry which is preliminary data.</text>
</comment>
<evidence type="ECO:0000313" key="3">
    <source>
        <dbReference type="EMBL" id="MBU2690794.1"/>
    </source>
</evidence>
<dbReference type="Gene3D" id="3.40.50.1820">
    <property type="entry name" value="alpha/beta hydrolase"/>
    <property type="match status" value="1"/>
</dbReference>
<sequence>MMPRYRNISIIYILPILFIGLSMSQDAGAGAPEAALPSLADTLEIGRWHLIGPVPMGPRDGGVEPLDAMRPNGAWPPDLTARLATWLVPGGWVSWEALPDSAIGERGRISIEWPDLNWTDRMDEWGFPGLLNAGYLYAQFTVPAACRALANVQHTSSFRLNGDWFPGAPYALAPYRVPVILKAGVNRILLCTTGYGTNLWGTFHLAPLPEALWLDGSDAVIPDIVAGLDLDAPIGIPVWNATSGESGPIRLEAVVPGLGPVGSRSLQGVAPLSLRKPDIPIKISWISIAPLLKQLKPSTEDPDGEEDQPQDRSLPIIITAKSILKVSDSSHLAAVPETLSIPIRKPNEARRVSFISKLDLSPQFFALLPPSNPHAAESRALIFSVHGASVDALNQAQAYKAKEWAYLIAPTNRRPYGFDWQDWGRRDALEVLDIALNTLPIDPDRVCLTGHSMGGHGTWAIGVHHFDRFAAMAPSAGWSHFDLYVPMTLRRGALVGDPVMEGFWHRMRIGDKVPLHIGNVKGLPVFVLHGGSDDNVPPTHGRFLSAELQAKGGEVKYVEVPGKGHWWDDDSGEPGAACVDHPEMMAIFQEARRNPWPTEVEYILCDPTVDGGTRSWVEVLEQVEPLRESWVRARMAGWGRLEVETRNIAALALRPEKWVEDPLPQQGTPQRPRSKWHIVINDQELEVNSSLPLILVQKDSGLFFQKNKIQWEAVPPDSHGGRFLRNRPEPGHVHGLKSGFMSPFVFVYGASGTAEEKDAGLQVARILARQWAYRGNGDAPILSDREIEGLRLSTDEAARGFFKRTGQVDNRLKHFEGRNDYSPRLILIGNEESNTLLRDLADESILRVRRNAVEIRQGAEWIGPVTEMRGAGLLSGDFSVTALIPDPMDPARVACLWGGTSARAILRSASVNPFYAGAGWPDFLLFNDSFQENGWAGFYGAGLWINK</sequence>
<evidence type="ECO:0000256" key="1">
    <source>
        <dbReference type="ARBA" id="ARBA00022729"/>
    </source>
</evidence>
<name>A0A948RW73_UNCEI</name>
<evidence type="ECO:0000259" key="2">
    <source>
        <dbReference type="Pfam" id="PF00326"/>
    </source>
</evidence>
<feature type="domain" description="Peptidase S9 prolyl oligopeptidase catalytic" evidence="2">
    <location>
        <begin position="419"/>
        <end position="568"/>
    </location>
</feature>
<protein>
    <submittedName>
        <fullName evidence="3">Prolyl oligopeptidase family serine peptidase</fullName>
    </submittedName>
</protein>
<dbReference type="Pfam" id="PF00326">
    <property type="entry name" value="Peptidase_S9"/>
    <property type="match status" value="1"/>
</dbReference>
<dbReference type="PANTHER" id="PTHR43037:SF4">
    <property type="entry name" value="PEPTIDASE S9 PROLYL OLIGOPEPTIDASE CATALYTIC DOMAIN-CONTAINING PROTEIN"/>
    <property type="match status" value="1"/>
</dbReference>
<dbReference type="InterPro" id="IPR001375">
    <property type="entry name" value="Peptidase_S9_cat"/>
</dbReference>
<dbReference type="AlphaFoldDB" id="A0A948RW73"/>
<dbReference type="EMBL" id="JAHJDP010000037">
    <property type="protein sequence ID" value="MBU2690794.1"/>
    <property type="molecule type" value="Genomic_DNA"/>
</dbReference>
<dbReference type="GO" id="GO:0006508">
    <property type="term" value="P:proteolysis"/>
    <property type="evidence" value="ECO:0007669"/>
    <property type="project" value="InterPro"/>
</dbReference>
<organism evidence="3 4">
    <name type="scientific">Eiseniibacteriota bacterium</name>
    <dbReference type="NCBI Taxonomy" id="2212470"/>
    <lineage>
        <taxon>Bacteria</taxon>
        <taxon>Candidatus Eiseniibacteriota</taxon>
    </lineage>
</organism>
<proteinExistence type="predicted"/>
<gene>
    <name evidence="3" type="ORF">KJ970_07675</name>
</gene>
<dbReference type="InterPro" id="IPR029058">
    <property type="entry name" value="AB_hydrolase_fold"/>
</dbReference>